<feature type="region of interest" description="Disordered" evidence="1">
    <location>
        <begin position="78"/>
        <end position="121"/>
    </location>
</feature>
<evidence type="ECO:0000313" key="2">
    <source>
        <dbReference type="EMBL" id="SNY25409.1"/>
    </source>
</evidence>
<reference evidence="2 3" key="1">
    <citation type="submission" date="2017-09" db="EMBL/GenBank/DDBJ databases">
        <authorList>
            <person name="Ehlers B."/>
            <person name="Leendertz F.H."/>
        </authorList>
    </citation>
    <scope>NUCLEOTIDE SEQUENCE [LARGE SCALE GENOMIC DNA]</scope>
    <source>
        <strain evidence="2 3">CGMCC 4.6857</strain>
    </source>
</reference>
<accession>A0A285GPB4</accession>
<gene>
    <name evidence="2" type="ORF">SAMN05421748_102333</name>
</gene>
<sequence>MAATGFRPDHSITCELRLDLDPILGCTRSLAELIDPNEDSRSAITPHGYAELSHAEPNYYVAGMKSYGRAPTFLMTVGYNRSARSPPPSSETSTTPRRSNSSSPRPACVVPGSVPSRLLVT</sequence>
<dbReference type="EMBL" id="OBDY01000002">
    <property type="protein sequence ID" value="SNY25409.1"/>
    <property type="molecule type" value="Genomic_DNA"/>
</dbReference>
<evidence type="ECO:0000256" key="1">
    <source>
        <dbReference type="SAM" id="MobiDB-lite"/>
    </source>
</evidence>
<name>A0A285GPB4_9ACTN</name>
<organism evidence="2 3">
    <name type="scientific">Paractinoplanes atraurantiacus</name>
    <dbReference type="NCBI Taxonomy" id="1036182"/>
    <lineage>
        <taxon>Bacteria</taxon>
        <taxon>Bacillati</taxon>
        <taxon>Actinomycetota</taxon>
        <taxon>Actinomycetes</taxon>
        <taxon>Micromonosporales</taxon>
        <taxon>Micromonosporaceae</taxon>
        <taxon>Paractinoplanes</taxon>
    </lineage>
</organism>
<dbReference type="Proteomes" id="UP000219612">
    <property type="component" value="Unassembled WGS sequence"/>
</dbReference>
<proteinExistence type="predicted"/>
<feature type="compositionally biased region" description="Low complexity" evidence="1">
    <location>
        <begin position="90"/>
        <end position="106"/>
    </location>
</feature>
<evidence type="ECO:0000313" key="3">
    <source>
        <dbReference type="Proteomes" id="UP000219612"/>
    </source>
</evidence>
<keyword evidence="3" id="KW-1185">Reference proteome</keyword>
<protein>
    <submittedName>
        <fullName evidence="2">Uncharacterized protein</fullName>
    </submittedName>
</protein>
<dbReference type="AlphaFoldDB" id="A0A285GPB4"/>